<evidence type="ECO:0000313" key="1">
    <source>
        <dbReference type="EMBL" id="PLV08780.1"/>
    </source>
</evidence>
<accession>A0ABX4TWE7</accession>
<name>A0ABX4TWE7_PSEDL</name>
<dbReference type="Proteomes" id="UP000234744">
    <property type="component" value="Unassembled WGS sequence"/>
</dbReference>
<sequence>MCCEEAGADKACLLAVPASSQHKAAPTKDASDERYWFSARKRSPKGWAISHRYSTVAETCGVPVRAGLPAMRSEQATQNAQMKDNPGTS</sequence>
<proteinExistence type="predicted"/>
<keyword evidence="2" id="KW-1185">Reference proteome</keyword>
<gene>
    <name evidence="1" type="ORF">CXG47_25570</name>
</gene>
<dbReference type="EMBL" id="PJCJ01000027">
    <property type="protein sequence ID" value="PLV08780.1"/>
    <property type="molecule type" value="Genomic_DNA"/>
</dbReference>
<reference evidence="1 2" key="1">
    <citation type="submission" date="2017-12" db="EMBL/GenBank/DDBJ databases">
        <title>Detection of the carbapenemase gene blaVIM-5 in members of the Pseudomonas putida group isolated from polluted Nigerian wetlands.</title>
        <authorList>
            <person name="Adelowo O."/>
            <person name="Vollmers J."/>
            <person name="Maeusezahl I."/>
            <person name="Kaster A.-K."/>
            <person name="Mueller J.A."/>
        </authorList>
    </citation>
    <scope>NUCLEOTIDE SEQUENCE [LARGE SCALE GENOMIC DNA]</scope>
    <source>
        <strain evidence="1 2">MR69</strain>
    </source>
</reference>
<organism evidence="1 2">
    <name type="scientific">Pseudomonas plecoglossicida</name>
    <dbReference type="NCBI Taxonomy" id="70775"/>
    <lineage>
        <taxon>Bacteria</taxon>
        <taxon>Pseudomonadati</taxon>
        <taxon>Pseudomonadota</taxon>
        <taxon>Gammaproteobacteria</taxon>
        <taxon>Pseudomonadales</taxon>
        <taxon>Pseudomonadaceae</taxon>
        <taxon>Pseudomonas</taxon>
    </lineage>
</organism>
<comment type="caution">
    <text evidence="1">The sequence shown here is derived from an EMBL/GenBank/DDBJ whole genome shotgun (WGS) entry which is preliminary data.</text>
</comment>
<protein>
    <submittedName>
        <fullName evidence="1">Uncharacterized protein</fullName>
    </submittedName>
</protein>
<evidence type="ECO:0000313" key="2">
    <source>
        <dbReference type="Proteomes" id="UP000234744"/>
    </source>
</evidence>